<dbReference type="GO" id="GO:0003723">
    <property type="term" value="F:RNA binding"/>
    <property type="evidence" value="ECO:0007669"/>
    <property type="project" value="InterPro"/>
</dbReference>
<comment type="similarity">
    <text evidence="3 9">Belongs to the snRNP core protein family.</text>
</comment>
<evidence type="ECO:0000256" key="6">
    <source>
        <dbReference type="ARBA" id="ARBA00023187"/>
    </source>
</evidence>
<dbReference type="PROSITE" id="PS52002">
    <property type="entry name" value="SM"/>
    <property type="match status" value="1"/>
</dbReference>
<dbReference type="AlphaFoldDB" id="A0A9W8AAY6"/>
<dbReference type="InterPro" id="IPR034099">
    <property type="entry name" value="SmD3"/>
</dbReference>
<dbReference type="SMART" id="SM00651">
    <property type="entry name" value="Sm"/>
    <property type="match status" value="1"/>
</dbReference>
<keyword evidence="7 9" id="KW-0539">Nucleus</keyword>
<dbReference type="InterPro" id="IPR001163">
    <property type="entry name" value="Sm_dom_euk/arc"/>
</dbReference>
<reference evidence="11" key="1">
    <citation type="submission" date="2022-07" db="EMBL/GenBank/DDBJ databases">
        <title>Phylogenomic reconstructions and comparative analyses of Kickxellomycotina fungi.</title>
        <authorList>
            <person name="Reynolds N.K."/>
            <person name="Stajich J.E."/>
            <person name="Barry K."/>
            <person name="Grigoriev I.V."/>
            <person name="Crous P."/>
            <person name="Smith M.E."/>
        </authorList>
    </citation>
    <scope>NUCLEOTIDE SEQUENCE</scope>
    <source>
        <strain evidence="11">NBRC 100468</strain>
    </source>
</reference>
<dbReference type="EMBL" id="JANBPU010000007">
    <property type="protein sequence ID" value="KAJ1921077.1"/>
    <property type="molecule type" value="Genomic_DNA"/>
</dbReference>
<dbReference type="SUPFAM" id="SSF50182">
    <property type="entry name" value="Sm-like ribonucleoproteins"/>
    <property type="match status" value="1"/>
</dbReference>
<comment type="caution">
    <text evidence="11">The sequence shown here is derived from an EMBL/GenBank/DDBJ whole genome shotgun (WGS) entry which is preliminary data.</text>
</comment>
<evidence type="ECO:0000256" key="5">
    <source>
        <dbReference type="ARBA" id="ARBA00022664"/>
    </source>
</evidence>
<keyword evidence="5 9" id="KW-0507">mRNA processing</keyword>
<dbReference type="InterPro" id="IPR027141">
    <property type="entry name" value="LSm4/Sm_D1/D3"/>
</dbReference>
<keyword evidence="6 9" id="KW-0508">mRNA splicing</keyword>
<dbReference type="OrthoDB" id="6425924at2759"/>
<keyword evidence="8 9" id="KW-0687">Ribonucleoprotein</keyword>
<dbReference type="InterPro" id="IPR010920">
    <property type="entry name" value="LSM_dom_sf"/>
</dbReference>
<evidence type="ECO:0000256" key="7">
    <source>
        <dbReference type="ARBA" id="ARBA00023242"/>
    </source>
</evidence>
<evidence type="ECO:0000256" key="1">
    <source>
        <dbReference type="ARBA" id="ARBA00004123"/>
    </source>
</evidence>
<comment type="subcellular location">
    <subcellularLocation>
        <location evidence="2">Cytoplasm</location>
        <location evidence="2">Cytosol</location>
    </subcellularLocation>
    <subcellularLocation>
        <location evidence="1 9">Nucleus</location>
    </subcellularLocation>
</comment>
<evidence type="ECO:0000313" key="12">
    <source>
        <dbReference type="Proteomes" id="UP001150538"/>
    </source>
</evidence>
<organism evidence="11 12">
    <name type="scientific">Mycoemilia scoparia</name>
    <dbReference type="NCBI Taxonomy" id="417184"/>
    <lineage>
        <taxon>Eukaryota</taxon>
        <taxon>Fungi</taxon>
        <taxon>Fungi incertae sedis</taxon>
        <taxon>Zoopagomycota</taxon>
        <taxon>Kickxellomycotina</taxon>
        <taxon>Kickxellomycetes</taxon>
        <taxon>Kickxellales</taxon>
        <taxon>Kickxellaceae</taxon>
        <taxon>Mycoemilia</taxon>
    </lineage>
</organism>
<evidence type="ECO:0000256" key="4">
    <source>
        <dbReference type="ARBA" id="ARBA00022490"/>
    </source>
</evidence>
<evidence type="ECO:0000256" key="3">
    <source>
        <dbReference type="ARBA" id="ARBA00008146"/>
    </source>
</evidence>
<dbReference type="Proteomes" id="UP001150538">
    <property type="component" value="Unassembled WGS sequence"/>
</dbReference>
<accession>A0A9W8AAY6</accession>
<dbReference type="Gene3D" id="2.30.30.100">
    <property type="match status" value="1"/>
</dbReference>
<evidence type="ECO:0000256" key="9">
    <source>
        <dbReference type="RuleBase" id="RU365050"/>
    </source>
</evidence>
<keyword evidence="12" id="KW-1185">Reference proteome</keyword>
<dbReference type="PANTHER" id="PTHR23338">
    <property type="entry name" value="SMALL NUCLEAR RIBONUCLEOPROTEIN SM"/>
    <property type="match status" value="1"/>
</dbReference>
<dbReference type="InterPro" id="IPR047575">
    <property type="entry name" value="Sm"/>
</dbReference>
<protein>
    <recommendedName>
        <fullName evidence="9">Small nuclear ribonucleoprotein Sm D3</fullName>
        <shortName evidence="9">Sm-D3</shortName>
    </recommendedName>
    <alternativeName>
        <fullName evidence="9">snRNP core protein D3</fullName>
    </alternativeName>
</protein>
<gene>
    <name evidence="11" type="primary">SMD3</name>
    <name evidence="11" type="ORF">H4219_000935</name>
</gene>
<dbReference type="CDD" id="cd01721">
    <property type="entry name" value="Sm_D3"/>
    <property type="match status" value="1"/>
</dbReference>
<dbReference type="GO" id="GO:0005681">
    <property type="term" value="C:spliceosomal complex"/>
    <property type="evidence" value="ECO:0007669"/>
    <property type="project" value="InterPro"/>
</dbReference>
<evidence type="ECO:0000313" key="11">
    <source>
        <dbReference type="EMBL" id="KAJ1921077.1"/>
    </source>
</evidence>
<evidence type="ECO:0000256" key="8">
    <source>
        <dbReference type="ARBA" id="ARBA00023274"/>
    </source>
</evidence>
<keyword evidence="4" id="KW-0963">Cytoplasm</keyword>
<feature type="domain" description="Sm" evidence="10">
    <location>
        <begin position="5"/>
        <end position="77"/>
    </location>
</feature>
<dbReference type="FunFam" id="2.30.30.100:FF:000002">
    <property type="entry name" value="Small nuclear ribonucleoprotein Sm D3"/>
    <property type="match status" value="1"/>
</dbReference>
<sequence length="126" mass="14158">MSVGVPIKLLHEVVGHIVTIELKTGQEYRGTVIDTEDNMNVQLKNIEVRHRDGRKSKMERVYIRGSTIRYFVIPDIFKNAPMVKNMDPANAKARGIGMGRGKLNIARAQARGRGRGGFRGRPSYHS</sequence>
<dbReference type="Pfam" id="PF01423">
    <property type="entry name" value="LSM"/>
    <property type="match status" value="1"/>
</dbReference>
<evidence type="ECO:0000256" key="2">
    <source>
        <dbReference type="ARBA" id="ARBA00004514"/>
    </source>
</evidence>
<name>A0A9W8AAY6_9FUNG</name>
<evidence type="ECO:0000259" key="10">
    <source>
        <dbReference type="PROSITE" id="PS52002"/>
    </source>
</evidence>
<dbReference type="GO" id="GO:0000387">
    <property type="term" value="P:spliceosomal snRNP assembly"/>
    <property type="evidence" value="ECO:0007669"/>
    <property type="project" value="UniProtKB-UniRule"/>
</dbReference>
<proteinExistence type="inferred from homology"/>
<dbReference type="GO" id="GO:0005829">
    <property type="term" value="C:cytosol"/>
    <property type="evidence" value="ECO:0007669"/>
    <property type="project" value="UniProtKB-SubCell"/>
</dbReference>
<dbReference type="GO" id="GO:0005685">
    <property type="term" value="C:U1 snRNP"/>
    <property type="evidence" value="ECO:0007669"/>
    <property type="project" value="UniProtKB-ARBA"/>
</dbReference>